<keyword evidence="2" id="KW-0472">Membrane</keyword>
<keyword evidence="2" id="KW-0812">Transmembrane</keyword>
<protein>
    <submittedName>
        <fullName evidence="4">Thioredoxin family protein</fullName>
    </submittedName>
</protein>
<dbReference type="InterPro" id="IPR036249">
    <property type="entry name" value="Thioredoxin-like_sf"/>
</dbReference>
<dbReference type="InterPro" id="IPR017937">
    <property type="entry name" value="Thioredoxin_CS"/>
</dbReference>
<comment type="caution">
    <text evidence="4">The sequence shown here is derived from an EMBL/GenBank/DDBJ whole genome shotgun (WGS) entry which is preliminary data.</text>
</comment>
<dbReference type="SUPFAM" id="SSF52833">
    <property type="entry name" value="Thioredoxin-like"/>
    <property type="match status" value="1"/>
</dbReference>
<evidence type="ECO:0000313" key="4">
    <source>
        <dbReference type="EMBL" id="MFA9479050.1"/>
    </source>
</evidence>
<keyword evidence="5" id="KW-1185">Reference proteome</keyword>
<organism evidence="4 5">
    <name type="scientific">Natronomicrosphaera hydrolytica</name>
    <dbReference type="NCBI Taxonomy" id="3242702"/>
    <lineage>
        <taxon>Bacteria</taxon>
        <taxon>Pseudomonadati</taxon>
        <taxon>Planctomycetota</taxon>
        <taxon>Phycisphaerae</taxon>
        <taxon>Phycisphaerales</taxon>
        <taxon>Phycisphaeraceae</taxon>
        <taxon>Natronomicrosphaera</taxon>
    </lineage>
</organism>
<feature type="domain" description="Thioredoxin" evidence="3">
    <location>
        <begin position="33"/>
        <end position="167"/>
    </location>
</feature>
<reference evidence="4 5" key="1">
    <citation type="submission" date="2024-08" db="EMBL/GenBank/DDBJ databases">
        <title>Whole-genome sequencing of halo(alkali)philic microorganisms from hypersaline lakes.</title>
        <authorList>
            <person name="Sorokin D.Y."/>
            <person name="Merkel A.Y."/>
            <person name="Messina E."/>
            <person name="Yakimov M."/>
        </authorList>
    </citation>
    <scope>NUCLEOTIDE SEQUENCE [LARGE SCALE GENOMIC DNA]</scope>
    <source>
        <strain evidence="4 5">AB-hyl4</strain>
    </source>
</reference>
<feature type="transmembrane region" description="Helical" evidence="2">
    <location>
        <begin position="20"/>
        <end position="40"/>
    </location>
</feature>
<dbReference type="PROSITE" id="PS00194">
    <property type="entry name" value="THIOREDOXIN_1"/>
    <property type="match status" value="1"/>
</dbReference>
<dbReference type="Proteomes" id="UP001575105">
    <property type="component" value="Unassembled WGS sequence"/>
</dbReference>
<dbReference type="RefSeq" id="WP_425345967.1">
    <property type="nucleotide sequence ID" value="NZ_JBGUBD010000006.1"/>
</dbReference>
<evidence type="ECO:0000256" key="2">
    <source>
        <dbReference type="SAM" id="Phobius"/>
    </source>
</evidence>
<sequence>MKVIQPLDDEGKPRGRRSVWMRVGMWTLVIVGLLGVSWLVDFGRQAAAGQDIVPWEEGLARGSELSRETGKPMLVNFTADWCGPCQQMSSTVFSQQHVADAISEHFIPVKVDMTVQRPGSPAMQAVEMYGVPGPPTYIVMDAEGQPISGRLGMQSEEALLSWLENVR</sequence>
<dbReference type="EMBL" id="JBGUBD010000006">
    <property type="protein sequence ID" value="MFA9479050.1"/>
    <property type="molecule type" value="Genomic_DNA"/>
</dbReference>
<dbReference type="InterPro" id="IPR013766">
    <property type="entry name" value="Thioredoxin_domain"/>
</dbReference>
<accession>A0ABV4U7C5</accession>
<dbReference type="PROSITE" id="PS51352">
    <property type="entry name" value="THIOREDOXIN_2"/>
    <property type="match status" value="1"/>
</dbReference>
<dbReference type="PANTHER" id="PTHR32234:SF0">
    <property type="entry name" value="THIOL:DISULFIDE INTERCHANGE PROTEIN DSBD"/>
    <property type="match status" value="1"/>
</dbReference>
<dbReference type="Gene3D" id="3.40.30.10">
    <property type="entry name" value="Glutaredoxin"/>
    <property type="match status" value="1"/>
</dbReference>
<evidence type="ECO:0000256" key="1">
    <source>
        <dbReference type="ARBA" id="ARBA00023284"/>
    </source>
</evidence>
<dbReference type="Pfam" id="PF13899">
    <property type="entry name" value="Thioredoxin_7"/>
    <property type="match status" value="1"/>
</dbReference>
<evidence type="ECO:0000259" key="3">
    <source>
        <dbReference type="PROSITE" id="PS51352"/>
    </source>
</evidence>
<keyword evidence="2" id="KW-1133">Transmembrane helix</keyword>
<proteinExistence type="predicted"/>
<keyword evidence="1" id="KW-0676">Redox-active center</keyword>
<dbReference type="PANTHER" id="PTHR32234">
    <property type="entry name" value="THIOL:DISULFIDE INTERCHANGE PROTEIN DSBD"/>
    <property type="match status" value="1"/>
</dbReference>
<name>A0ABV4U7C5_9BACT</name>
<evidence type="ECO:0000313" key="5">
    <source>
        <dbReference type="Proteomes" id="UP001575105"/>
    </source>
</evidence>
<gene>
    <name evidence="4" type="ORF">ACERK3_12225</name>
</gene>